<gene>
    <name evidence="1" type="ORF">Prum_084500</name>
</gene>
<proteinExistence type="predicted"/>
<evidence type="ECO:0000313" key="2">
    <source>
        <dbReference type="Proteomes" id="UP000482960"/>
    </source>
</evidence>
<accession>A0A6V8LIY4</accession>
<dbReference type="EMBL" id="BLPG01000001">
    <property type="protein sequence ID" value="GFJ94808.1"/>
    <property type="molecule type" value="Genomic_DNA"/>
</dbReference>
<protein>
    <submittedName>
        <fullName evidence="1">Uncharacterized protein</fullName>
    </submittedName>
</protein>
<dbReference type="AlphaFoldDB" id="A0A6V8LIY4"/>
<name>A0A6V8LIY4_9ACTN</name>
<dbReference type="Proteomes" id="UP000482960">
    <property type="component" value="Unassembled WGS sequence"/>
</dbReference>
<keyword evidence="2" id="KW-1185">Reference proteome</keyword>
<organism evidence="1 2">
    <name type="scientific">Phytohabitans rumicis</name>
    <dbReference type="NCBI Taxonomy" id="1076125"/>
    <lineage>
        <taxon>Bacteria</taxon>
        <taxon>Bacillati</taxon>
        <taxon>Actinomycetota</taxon>
        <taxon>Actinomycetes</taxon>
        <taxon>Micromonosporales</taxon>
        <taxon>Micromonosporaceae</taxon>
    </lineage>
</organism>
<evidence type="ECO:0000313" key="1">
    <source>
        <dbReference type="EMBL" id="GFJ94808.1"/>
    </source>
</evidence>
<reference evidence="1 2" key="2">
    <citation type="submission" date="2020-03" db="EMBL/GenBank/DDBJ databases">
        <authorList>
            <person name="Ichikawa N."/>
            <person name="Kimura A."/>
            <person name="Kitahashi Y."/>
            <person name="Uohara A."/>
        </authorList>
    </citation>
    <scope>NUCLEOTIDE SEQUENCE [LARGE SCALE GENOMIC DNA]</scope>
    <source>
        <strain evidence="1 2">NBRC 108638</strain>
    </source>
</reference>
<comment type="caution">
    <text evidence="1">The sequence shown here is derived from an EMBL/GenBank/DDBJ whole genome shotgun (WGS) entry which is preliminary data.</text>
</comment>
<dbReference type="RefSeq" id="WP_173082078.1">
    <property type="nucleotide sequence ID" value="NZ_BAABJB010000036.1"/>
</dbReference>
<reference evidence="1 2" key="1">
    <citation type="submission" date="2020-03" db="EMBL/GenBank/DDBJ databases">
        <title>Whole genome shotgun sequence of Phytohabitans rumicis NBRC 108638.</title>
        <authorList>
            <person name="Komaki H."/>
            <person name="Tamura T."/>
        </authorList>
    </citation>
    <scope>NUCLEOTIDE SEQUENCE [LARGE SCALE GENOMIC DNA]</scope>
    <source>
        <strain evidence="1 2">NBRC 108638</strain>
    </source>
</reference>
<sequence length="429" mass="48406">MASLVFFPAHNDRGQELLDSYVRPACRDHRVRLRVADRGAHRGTALKAQVFADLVLWDCSVEPAGHVYGALDTWSKVRENNLLVSRTPLPRNVLARHQCAPIHGATFSNAVLGEWLDRWLANRFGDPVSDAPTADLARHYWMYDRPADYFLSFRGTHEESAADWAAAYARTHGVTVRMVPAGEYSYPTECVTQQQMWEGVARLRLEMTATRRVIVHWSATGYLDSFWTSSELLLALWMHNHLDRSGRAMLDEALFVADGKAPAPLRDIALPRPTDPELDRLVELLNNADPYTSAPETQIAPRGLGRLTRLFVRRFGWYKPEFTTPSFWHTVRVPCPGCRPADRQPGAISWSRHLALPGDAPATDYFGYFPAEPASLEGGTLTCPGCGHRLRLVNRRGVRTLWVPVLTTEKDQDRPVIQEHKVWEVVPAD</sequence>